<dbReference type="PANTHER" id="PTHR33120:SF57">
    <property type="entry name" value="PIR2-LIKE HELICAL DOMAIN-CONTAINING PROTEIN"/>
    <property type="match status" value="1"/>
</dbReference>
<dbReference type="InterPro" id="IPR046527">
    <property type="entry name" value="PIR2-like_helical"/>
</dbReference>
<gene>
    <name evidence="4" type="ORF">C2845_PM03G37200</name>
</gene>
<feature type="region of interest" description="Disordered" evidence="1">
    <location>
        <begin position="273"/>
        <end position="292"/>
    </location>
</feature>
<comment type="caution">
    <text evidence="4">The sequence shown here is derived from an EMBL/GenBank/DDBJ whole genome shotgun (WGS) entry which is preliminary data.</text>
</comment>
<evidence type="ECO:0000256" key="2">
    <source>
        <dbReference type="SAM" id="SignalP"/>
    </source>
</evidence>
<proteinExistence type="predicted"/>
<dbReference type="OrthoDB" id="688473at2759"/>
<feature type="domain" description="PIR2-like helical" evidence="3">
    <location>
        <begin position="1"/>
        <end position="40"/>
    </location>
</feature>
<evidence type="ECO:0000256" key="1">
    <source>
        <dbReference type="SAM" id="MobiDB-lite"/>
    </source>
</evidence>
<feature type="compositionally biased region" description="Polar residues" evidence="1">
    <location>
        <begin position="279"/>
        <end position="292"/>
    </location>
</feature>
<reference evidence="5" key="1">
    <citation type="journal article" date="2019" name="Nat. Commun.">
        <title>The genome of broomcorn millet.</title>
        <authorList>
            <person name="Zou C."/>
            <person name="Miki D."/>
            <person name="Li D."/>
            <person name="Tang Q."/>
            <person name="Xiao L."/>
            <person name="Rajput S."/>
            <person name="Deng P."/>
            <person name="Jia W."/>
            <person name="Huang R."/>
            <person name="Zhang M."/>
            <person name="Sun Y."/>
            <person name="Hu J."/>
            <person name="Fu X."/>
            <person name="Schnable P.S."/>
            <person name="Li F."/>
            <person name="Zhang H."/>
            <person name="Feng B."/>
            <person name="Zhu X."/>
            <person name="Liu R."/>
            <person name="Schnable J.C."/>
            <person name="Zhu J.-K."/>
            <person name="Zhang H."/>
        </authorList>
    </citation>
    <scope>NUCLEOTIDE SEQUENCE [LARGE SCALE GENOMIC DNA]</scope>
</reference>
<keyword evidence="5" id="KW-1185">Reference proteome</keyword>
<keyword evidence="2" id="KW-0732">Signal</keyword>
<dbReference type="Pfam" id="PF20235">
    <property type="entry name" value="PIR2-like_helical"/>
    <property type="match status" value="2"/>
</dbReference>
<name>A0A3L6TC23_PANMI</name>
<feature type="chain" id="PRO_5018205714" description="PIR2-like helical domain-containing protein" evidence="2">
    <location>
        <begin position="28"/>
        <end position="292"/>
    </location>
</feature>
<dbReference type="PANTHER" id="PTHR33120">
    <property type="entry name" value="EXPRESSED PROTEIN-RELATED"/>
    <property type="match status" value="1"/>
</dbReference>
<accession>A0A3L6TC23</accession>
<sequence length="292" mass="32377">MTQRSLDGLVAFLTCLFPYLLDTEALAYLDAAELDPLVAALIIINRHGMRQFDSCSGTTVAAVETALRCAALVAEHPDPQLLMVGWKAISGLGLVEFLSDTDADIIRLIQTGRGDLELQESWELNAGRLECLVPICKELPPIWAAMKRMLLATIHGFYLKALRSLPSDQLTHKYHRNILLGGYCYGPLDPVENIIVNSIWYEQTFPSSKGFRTSIINTSCMWLVAARSMYGLVSFLCARYPRLTPDLALQRLLVAGANLRIADPNLFDKPSDQELDWSESPQIGSGVDTTFI</sequence>
<evidence type="ECO:0000259" key="3">
    <source>
        <dbReference type="Pfam" id="PF20235"/>
    </source>
</evidence>
<feature type="signal peptide" evidence="2">
    <location>
        <begin position="1"/>
        <end position="27"/>
    </location>
</feature>
<dbReference type="Proteomes" id="UP000275267">
    <property type="component" value="Unassembled WGS sequence"/>
</dbReference>
<dbReference type="EMBL" id="PQIB02000002">
    <property type="protein sequence ID" value="RLN34630.1"/>
    <property type="molecule type" value="Genomic_DNA"/>
</dbReference>
<dbReference type="AlphaFoldDB" id="A0A3L6TC23"/>
<evidence type="ECO:0000313" key="4">
    <source>
        <dbReference type="EMBL" id="RLN34630.1"/>
    </source>
</evidence>
<protein>
    <recommendedName>
        <fullName evidence="3">PIR2-like helical domain-containing protein</fullName>
    </recommendedName>
</protein>
<organism evidence="4 5">
    <name type="scientific">Panicum miliaceum</name>
    <name type="common">Proso millet</name>
    <name type="synonym">Broomcorn millet</name>
    <dbReference type="NCBI Taxonomy" id="4540"/>
    <lineage>
        <taxon>Eukaryota</taxon>
        <taxon>Viridiplantae</taxon>
        <taxon>Streptophyta</taxon>
        <taxon>Embryophyta</taxon>
        <taxon>Tracheophyta</taxon>
        <taxon>Spermatophyta</taxon>
        <taxon>Magnoliopsida</taxon>
        <taxon>Liliopsida</taxon>
        <taxon>Poales</taxon>
        <taxon>Poaceae</taxon>
        <taxon>PACMAD clade</taxon>
        <taxon>Panicoideae</taxon>
        <taxon>Panicodae</taxon>
        <taxon>Paniceae</taxon>
        <taxon>Panicinae</taxon>
        <taxon>Panicum</taxon>
        <taxon>Panicum sect. Panicum</taxon>
    </lineage>
</organism>
<feature type="domain" description="PIR2-like helical" evidence="3">
    <location>
        <begin position="153"/>
        <end position="262"/>
    </location>
</feature>
<evidence type="ECO:0000313" key="5">
    <source>
        <dbReference type="Proteomes" id="UP000275267"/>
    </source>
</evidence>